<organism evidence="9 10">
    <name type="scientific">Anaerotruncus colihominis</name>
    <dbReference type="NCBI Taxonomy" id="169435"/>
    <lineage>
        <taxon>Bacteria</taxon>
        <taxon>Bacillati</taxon>
        <taxon>Bacillota</taxon>
        <taxon>Clostridia</taxon>
        <taxon>Eubacteriales</taxon>
        <taxon>Oscillospiraceae</taxon>
        <taxon>Anaerotruncus</taxon>
    </lineage>
</organism>
<evidence type="ECO:0000313" key="9">
    <source>
        <dbReference type="EMBL" id="NBI79777.1"/>
    </source>
</evidence>
<dbReference type="PANTHER" id="PTHR43227">
    <property type="entry name" value="BLL4140 PROTEIN"/>
    <property type="match status" value="1"/>
</dbReference>
<dbReference type="GO" id="GO:0005886">
    <property type="term" value="C:plasma membrane"/>
    <property type="evidence" value="ECO:0007669"/>
    <property type="project" value="UniProtKB-SubCell"/>
</dbReference>
<feature type="transmembrane region" description="Helical" evidence="7">
    <location>
        <begin position="109"/>
        <end position="127"/>
    </location>
</feature>
<feature type="transmembrane region" description="Helical" evidence="7">
    <location>
        <begin position="261"/>
        <end position="283"/>
    </location>
</feature>
<proteinExistence type="inferred from homology"/>
<dbReference type="GO" id="GO:0055085">
    <property type="term" value="P:transmembrane transport"/>
    <property type="evidence" value="ECO:0007669"/>
    <property type="project" value="InterPro"/>
</dbReference>
<evidence type="ECO:0000256" key="4">
    <source>
        <dbReference type="ARBA" id="ARBA00022692"/>
    </source>
</evidence>
<dbReference type="SUPFAM" id="SSF161098">
    <property type="entry name" value="MetI-like"/>
    <property type="match status" value="1"/>
</dbReference>
<dbReference type="InterPro" id="IPR000515">
    <property type="entry name" value="MetI-like"/>
</dbReference>
<feature type="transmembrane region" description="Helical" evidence="7">
    <location>
        <begin position="171"/>
        <end position="191"/>
    </location>
</feature>
<dbReference type="PANTHER" id="PTHR43227:SF11">
    <property type="entry name" value="BLL4140 PROTEIN"/>
    <property type="match status" value="1"/>
</dbReference>
<feature type="transmembrane region" description="Helical" evidence="7">
    <location>
        <begin position="203"/>
        <end position="224"/>
    </location>
</feature>
<evidence type="ECO:0000256" key="1">
    <source>
        <dbReference type="ARBA" id="ARBA00004651"/>
    </source>
</evidence>
<feature type="domain" description="ABC transmembrane type-1" evidence="8">
    <location>
        <begin position="70"/>
        <end position="279"/>
    </location>
</feature>
<feature type="transmembrane region" description="Helical" evidence="7">
    <location>
        <begin position="12"/>
        <end position="36"/>
    </location>
</feature>
<accession>A0A845RJP5</accession>
<keyword evidence="2 7" id="KW-0813">Transport</keyword>
<protein>
    <submittedName>
        <fullName evidence="9">Sugar ABC transporter permease</fullName>
    </submittedName>
</protein>
<dbReference type="OrthoDB" id="9788108at2"/>
<evidence type="ECO:0000313" key="10">
    <source>
        <dbReference type="Proteomes" id="UP000446348"/>
    </source>
</evidence>
<evidence type="ECO:0000256" key="2">
    <source>
        <dbReference type="ARBA" id="ARBA00022448"/>
    </source>
</evidence>
<keyword evidence="6 7" id="KW-0472">Membrane</keyword>
<dbReference type="EMBL" id="QXWZ01000025">
    <property type="protein sequence ID" value="NBI79777.1"/>
    <property type="molecule type" value="Genomic_DNA"/>
</dbReference>
<sequence length="286" mass="31519">MRLSIRGISGRGARAGIYFILPSVLGVFVFVLVPFLDVVRRSFFGAMNGMFVGLQNYASVLENRAFQLAAGNTLRFMGVCMPLLLVLSLTVALALYGNPRCAGVFKTTFLIPMAVPIASVVLLWQALFHQNGLLNGLIDRFGGQPVAWMDSGAAFYVLVGSYIWKNLGYNVVLWLAGLAGISPSIYEAAAVDGAGAWTIFWRVTLPNLLPSLFTITVLSFLNAFKVFREAYLVAGDYPHDSMYLLQHLFNNWFRELSMDKLAAGAVMTAGVILFLILLLRRAWETE</sequence>
<comment type="subcellular location">
    <subcellularLocation>
        <location evidence="1 7">Cell membrane</location>
        <topology evidence="1 7">Multi-pass membrane protein</topology>
    </subcellularLocation>
</comment>
<dbReference type="CDD" id="cd06261">
    <property type="entry name" value="TM_PBP2"/>
    <property type="match status" value="1"/>
</dbReference>
<gene>
    <name evidence="9" type="ORF">D3Z39_13045</name>
</gene>
<reference evidence="9 10" key="1">
    <citation type="submission" date="2018-08" db="EMBL/GenBank/DDBJ databases">
        <title>Murine metabolic-syndrome-specific gut microbial biobank.</title>
        <authorList>
            <person name="Liu C."/>
        </authorList>
    </citation>
    <scope>NUCLEOTIDE SEQUENCE [LARGE SCALE GENOMIC DNA]</scope>
    <source>
        <strain evidence="9 10">X69</strain>
    </source>
</reference>
<evidence type="ECO:0000256" key="7">
    <source>
        <dbReference type="RuleBase" id="RU363032"/>
    </source>
</evidence>
<dbReference type="InterPro" id="IPR050809">
    <property type="entry name" value="UgpAE/MalFG_permease"/>
</dbReference>
<dbReference type="PROSITE" id="PS50928">
    <property type="entry name" value="ABC_TM1"/>
    <property type="match status" value="1"/>
</dbReference>
<dbReference type="InterPro" id="IPR035906">
    <property type="entry name" value="MetI-like_sf"/>
</dbReference>
<evidence type="ECO:0000256" key="5">
    <source>
        <dbReference type="ARBA" id="ARBA00022989"/>
    </source>
</evidence>
<comment type="similarity">
    <text evidence="7">Belongs to the binding-protein-dependent transport system permease family.</text>
</comment>
<dbReference type="Pfam" id="PF00528">
    <property type="entry name" value="BPD_transp_1"/>
    <property type="match status" value="1"/>
</dbReference>
<keyword evidence="5 7" id="KW-1133">Transmembrane helix</keyword>
<name>A0A845RJP5_9FIRM</name>
<evidence type="ECO:0000256" key="3">
    <source>
        <dbReference type="ARBA" id="ARBA00022475"/>
    </source>
</evidence>
<keyword evidence="3" id="KW-1003">Cell membrane</keyword>
<dbReference type="Proteomes" id="UP000446348">
    <property type="component" value="Unassembled WGS sequence"/>
</dbReference>
<dbReference type="Gene3D" id="1.10.3720.10">
    <property type="entry name" value="MetI-like"/>
    <property type="match status" value="1"/>
</dbReference>
<comment type="caution">
    <text evidence="9">The sequence shown here is derived from an EMBL/GenBank/DDBJ whole genome shotgun (WGS) entry which is preliminary data.</text>
</comment>
<feature type="transmembrane region" description="Helical" evidence="7">
    <location>
        <begin position="76"/>
        <end position="97"/>
    </location>
</feature>
<dbReference type="AlphaFoldDB" id="A0A845RJP5"/>
<evidence type="ECO:0000256" key="6">
    <source>
        <dbReference type="ARBA" id="ARBA00023136"/>
    </source>
</evidence>
<evidence type="ECO:0000259" key="8">
    <source>
        <dbReference type="PROSITE" id="PS50928"/>
    </source>
</evidence>
<feature type="transmembrane region" description="Helical" evidence="7">
    <location>
        <begin position="147"/>
        <end position="164"/>
    </location>
</feature>
<keyword evidence="4 7" id="KW-0812">Transmembrane</keyword>